<evidence type="ECO:0000256" key="1">
    <source>
        <dbReference type="SAM" id="MobiDB-lite"/>
    </source>
</evidence>
<dbReference type="AlphaFoldDB" id="A0A9W9DTY8"/>
<reference evidence="2" key="2">
    <citation type="journal article" date="2023" name="Proc. Natl. Acad. Sci. U.S.A.">
        <title>A global phylogenomic analysis of the shiitake genus Lentinula.</title>
        <authorList>
            <person name="Sierra-Patev S."/>
            <person name="Min B."/>
            <person name="Naranjo-Ortiz M."/>
            <person name="Looney B."/>
            <person name="Konkel Z."/>
            <person name="Slot J.C."/>
            <person name="Sakamoto Y."/>
            <person name="Steenwyk J.L."/>
            <person name="Rokas A."/>
            <person name="Carro J."/>
            <person name="Camarero S."/>
            <person name="Ferreira P."/>
            <person name="Molpeceres G."/>
            <person name="Ruiz-Duenas F.J."/>
            <person name="Serrano A."/>
            <person name="Henrissat B."/>
            <person name="Drula E."/>
            <person name="Hughes K.W."/>
            <person name="Mata J.L."/>
            <person name="Ishikawa N.K."/>
            <person name="Vargas-Isla R."/>
            <person name="Ushijima S."/>
            <person name="Smith C.A."/>
            <person name="Donoghue J."/>
            <person name="Ahrendt S."/>
            <person name="Andreopoulos W."/>
            <person name="He G."/>
            <person name="LaButti K."/>
            <person name="Lipzen A."/>
            <person name="Ng V."/>
            <person name="Riley R."/>
            <person name="Sandor L."/>
            <person name="Barry K."/>
            <person name="Martinez A.T."/>
            <person name="Xiao Y."/>
            <person name="Gibbons J.G."/>
            <person name="Terashima K."/>
            <person name="Grigoriev I.V."/>
            <person name="Hibbett D."/>
        </authorList>
    </citation>
    <scope>NUCLEOTIDE SEQUENCE</scope>
    <source>
        <strain evidence="2">Sp2 HRB7682 ss15</strain>
    </source>
</reference>
<evidence type="ECO:0000313" key="3">
    <source>
        <dbReference type="Proteomes" id="UP001150238"/>
    </source>
</evidence>
<organism evidence="2 3">
    <name type="scientific">Lentinula lateritia</name>
    <dbReference type="NCBI Taxonomy" id="40482"/>
    <lineage>
        <taxon>Eukaryota</taxon>
        <taxon>Fungi</taxon>
        <taxon>Dikarya</taxon>
        <taxon>Basidiomycota</taxon>
        <taxon>Agaricomycotina</taxon>
        <taxon>Agaricomycetes</taxon>
        <taxon>Agaricomycetidae</taxon>
        <taxon>Agaricales</taxon>
        <taxon>Marasmiineae</taxon>
        <taxon>Omphalotaceae</taxon>
        <taxon>Lentinula</taxon>
    </lineage>
</organism>
<feature type="region of interest" description="Disordered" evidence="1">
    <location>
        <begin position="313"/>
        <end position="403"/>
    </location>
</feature>
<gene>
    <name evidence="2" type="ORF">C8J55DRAFT_558618</name>
</gene>
<protein>
    <submittedName>
        <fullName evidence="2">Uncharacterized protein</fullName>
    </submittedName>
</protein>
<feature type="compositionally biased region" description="Polar residues" evidence="1">
    <location>
        <begin position="391"/>
        <end position="402"/>
    </location>
</feature>
<dbReference type="Proteomes" id="UP001150238">
    <property type="component" value="Unassembled WGS sequence"/>
</dbReference>
<name>A0A9W9DTY8_9AGAR</name>
<accession>A0A9W9DTY8</accession>
<dbReference type="EMBL" id="JANVFS010000010">
    <property type="protein sequence ID" value="KAJ4486620.1"/>
    <property type="molecule type" value="Genomic_DNA"/>
</dbReference>
<evidence type="ECO:0000313" key="2">
    <source>
        <dbReference type="EMBL" id="KAJ4486620.1"/>
    </source>
</evidence>
<sequence length="424" mass="46885">MNSNRVSPQVASDQHDRVAFNCSPPVTPTASQQPYPTYMYGYLPTPIEPSVHQTPRIPFPGYPSHTAIPNPAAFISPTRAPLASTQPSPSKSHKRSYDEDITVQAKHVRKNGGMTTKGGALKKDGAKAHWSDTAKSQLFDRLLGPNWDETFDKLKQWKVPTLKKIAEELFPEKSANSVIGLWDCSFRTYKNICIFESVTGGGGDGDEATGVKFNESDSEEMQTHCRKLAKAKETGKDVGTLKAEDIEKWYSKGWFQLFDNRYHESPNVNRPIPRHSGSLLSDNEVADEDEEIDQLDEMSAFGDDLVIQETQPHDDDDFELDDGEWPPSPGCPTLDNDESGCYDAPPSPTYVHTEPLPTIPIPPMSSAPQSSTKLKKPPSKVSKKNSGVSVATASSELLTKQSGYLDEHIAQSKIQLVLLRDKEK</sequence>
<feature type="compositionally biased region" description="Acidic residues" evidence="1">
    <location>
        <begin position="314"/>
        <end position="324"/>
    </location>
</feature>
<reference evidence="2" key="1">
    <citation type="submission" date="2022-08" db="EMBL/GenBank/DDBJ databases">
        <authorList>
            <consortium name="DOE Joint Genome Institute"/>
            <person name="Min B."/>
            <person name="Riley R."/>
            <person name="Sierra-Patev S."/>
            <person name="Naranjo-Ortiz M."/>
            <person name="Looney B."/>
            <person name="Konkel Z."/>
            <person name="Slot J.C."/>
            <person name="Sakamoto Y."/>
            <person name="Steenwyk J.L."/>
            <person name="Rokas A."/>
            <person name="Carro J."/>
            <person name="Camarero S."/>
            <person name="Ferreira P."/>
            <person name="Molpeceres G."/>
            <person name="Ruiz-Duenas F.J."/>
            <person name="Serrano A."/>
            <person name="Henrissat B."/>
            <person name="Drula E."/>
            <person name="Hughes K.W."/>
            <person name="Mata J.L."/>
            <person name="Ishikawa N.K."/>
            <person name="Vargas-Isla R."/>
            <person name="Ushijima S."/>
            <person name="Smith C.A."/>
            <person name="Ahrendt S."/>
            <person name="Andreopoulos W."/>
            <person name="He G."/>
            <person name="Labutti K."/>
            <person name="Lipzen A."/>
            <person name="Ng V."/>
            <person name="Sandor L."/>
            <person name="Barry K."/>
            <person name="Martinez A.T."/>
            <person name="Xiao Y."/>
            <person name="Gibbons J.G."/>
            <person name="Terashima K."/>
            <person name="Hibbett D.S."/>
            <person name="Grigoriev I.V."/>
        </authorList>
    </citation>
    <scope>NUCLEOTIDE SEQUENCE</scope>
    <source>
        <strain evidence="2">Sp2 HRB7682 ss15</strain>
    </source>
</reference>
<comment type="caution">
    <text evidence="2">The sequence shown here is derived from an EMBL/GenBank/DDBJ whole genome shotgun (WGS) entry which is preliminary data.</text>
</comment>
<proteinExistence type="predicted"/>
<feature type="compositionally biased region" description="Basic residues" evidence="1">
    <location>
        <begin position="373"/>
        <end position="383"/>
    </location>
</feature>
<feature type="compositionally biased region" description="Polar residues" evidence="1">
    <location>
        <begin position="1"/>
        <end position="12"/>
    </location>
</feature>
<feature type="region of interest" description="Disordered" evidence="1">
    <location>
        <begin position="78"/>
        <end position="98"/>
    </location>
</feature>
<feature type="region of interest" description="Disordered" evidence="1">
    <location>
        <begin position="1"/>
        <end position="35"/>
    </location>
</feature>